<protein>
    <submittedName>
        <fullName evidence="2">Uncharacterized protein</fullName>
    </submittedName>
</protein>
<feature type="region of interest" description="Disordered" evidence="1">
    <location>
        <begin position="34"/>
        <end position="55"/>
    </location>
</feature>
<evidence type="ECO:0000313" key="2">
    <source>
        <dbReference type="Ensembl" id="ENSSOCP00000011707.1"/>
    </source>
</evidence>
<proteinExistence type="predicted"/>
<organism evidence="2 3">
    <name type="scientific">Strix occidentalis caurina</name>
    <name type="common">northern spotted owl</name>
    <dbReference type="NCBI Taxonomy" id="311401"/>
    <lineage>
        <taxon>Eukaryota</taxon>
        <taxon>Metazoa</taxon>
        <taxon>Chordata</taxon>
        <taxon>Craniata</taxon>
        <taxon>Vertebrata</taxon>
        <taxon>Euteleostomi</taxon>
        <taxon>Archelosauria</taxon>
        <taxon>Archosauria</taxon>
        <taxon>Dinosauria</taxon>
        <taxon>Saurischia</taxon>
        <taxon>Theropoda</taxon>
        <taxon>Coelurosauria</taxon>
        <taxon>Aves</taxon>
        <taxon>Neognathae</taxon>
        <taxon>Neoaves</taxon>
        <taxon>Telluraves</taxon>
        <taxon>Strigiformes</taxon>
        <taxon>Strigidae</taxon>
        <taxon>Strix</taxon>
    </lineage>
</organism>
<evidence type="ECO:0000313" key="3">
    <source>
        <dbReference type="Proteomes" id="UP000694551"/>
    </source>
</evidence>
<dbReference type="Ensembl" id="ENSSOCT00000012029.1">
    <property type="protein sequence ID" value="ENSSOCP00000011707.1"/>
    <property type="gene ID" value="ENSSOCG00000008919.1"/>
</dbReference>
<reference evidence="2" key="1">
    <citation type="submission" date="2025-08" db="UniProtKB">
        <authorList>
            <consortium name="Ensembl"/>
        </authorList>
    </citation>
    <scope>IDENTIFICATION</scope>
</reference>
<reference evidence="2" key="2">
    <citation type="submission" date="2025-09" db="UniProtKB">
        <authorList>
            <consortium name="Ensembl"/>
        </authorList>
    </citation>
    <scope>IDENTIFICATION</scope>
</reference>
<name>A0A8D0F8I5_STROC</name>
<evidence type="ECO:0000256" key="1">
    <source>
        <dbReference type="SAM" id="MobiDB-lite"/>
    </source>
</evidence>
<dbReference type="AlphaFoldDB" id="A0A8D0F8I5"/>
<sequence>MSHEQGTLRLCRCRPSCPPSFRTSLPQLPRFPGLCPSAPGQRATSSHQNSPRAWDSQTWLRALPSPVLTTPKCGDGRCTLIKISKASRQQINRKKRVFPCGFSSQASPNTWAGAQPSVMAGHQGNLTAGITQFCGFPPWWTVNALSA</sequence>
<feature type="compositionally biased region" description="Polar residues" evidence="1">
    <location>
        <begin position="42"/>
        <end position="55"/>
    </location>
</feature>
<keyword evidence="3" id="KW-1185">Reference proteome</keyword>
<accession>A0A8D0F8I5</accession>
<dbReference type="Proteomes" id="UP000694551">
    <property type="component" value="Unplaced"/>
</dbReference>